<evidence type="ECO:0000313" key="4">
    <source>
        <dbReference type="Proteomes" id="UP001501442"/>
    </source>
</evidence>
<keyword evidence="2" id="KW-0472">Membrane</keyword>
<protein>
    <submittedName>
        <fullName evidence="3">CU044_5270 family protein</fullName>
    </submittedName>
</protein>
<dbReference type="NCBIfam" id="NF038083">
    <property type="entry name" value="CU044_5270_fam"/>
    <property type="match status" value="1"/>
</dbReference>
<gene>
    <name evidence="3" type="ORF">GCM10023196_061900</name>
</gene>
<evidence type="ECO:0000313" key="3">
    <source>
        <dbReference type="EMBL" id="GAA4631654.1"/>
    </source>
</evidence>
<accession>A0ABP8UGT1</accession>
<feature type="region of interest" description="Disordered" evidence="1">
    <location>
        <begin position="174"/>
        <end position="205"/>
    </location>
</feature>
<proteinExistence type="predicted"/>
<feature type="transmembrane region" description="Helical" evidence="2">
    <location>
        <begin position="53"/>
        <end position="71"/>
    </location>
</feature>
<keyword evidence="4" id="KW-1185">Reference proteome</keyword>
<name>A0ABP8UGT1_9ACTN</name>
<reference evidence="4" key="1">
    <citation type="journal article" date="2019" name="Int. J. Syst. Evol. Microbiol.">
        <title>The Global Catalogue of Microorganisms (GCM) 10K type strain sequencing project: providing services to taxonomists for standard genome sequencing and annotation.</title>
        <authorList>
            <consortium name="The Broad Institute Genomics Platform"/>
            <consortium name="The Broad Institute Genome Sequencing Center for Infectious Disease"/>
            <person name="Wu L."/>
            <person name="Ma J."/>
        </authorList>
    </citation>
    <scope>NUCLEOTIDE SEQUENCE [LARGE SCALE GENOMIC DNA]</scope>
    <source>
        <strain evidence="4">JCM 17939</strain>
    </source>
</reference>
<keyword evidence="2" id="KW-1133">Transmembrane helix</keyword>
<evidence type="ECO:0000256" key="1">
    <source>
        <dbReference type="SAM" id="MobiDB-lite"/>
    </source>
</evidence>
<comment type="caution">
    <text evidence="3">The sequence shown here is derived from an EMBL/GenBank/DDBJ whole genome shotgun (WGS) entry which is preliminary data.</text>
</comment>
<organism evidence="3 4">
    <name type="scientific">Actinoallomurus vinaceus</name>
    <dbReference type="NCBI Taxonomy" id="1080074"/>
    <lineage>
        <taxon>Bacteria</taxon>
        <taxon>Bacillati</taxon>
        <taxon>Actinomycetota</taxon>
        <taxon>Actinomycetes</taxon>
        <taxon>Streptosporangiales</taxon>
        <taxon>Thermomonosporaceae</taxon>
        <taxon>Actinoallomurus</taxon>
    </lineage>
</organism>
<evidence type="ECO:0000256" key="2">
    <source>
        <dbReference type="SAM" id="Phobius"/>
    </source>
</evidence>
<dbReference type="EMBL" id="BAABHK010000009">
    <property type="protein sequence ID" value="GAA4631654.1"/>
    <property type="molecule type" value="Genomic_DNA"/>
</dbReference>
<dbReference type="RefSeq" id="WP_345434642.1">
    <property type="nucleotide sequence ID" value="NZ_BAABHK010000009.1"/>
</dbReference>
<keyword evidence="2" id="KW-0812">Transmembrane</keyword>
<dbReference type="Proteomes" id="UP001501442">
    <property type="component" value="Unassembled WGS sequence"/>
</dbReference>
<dbReference type="InterPro" id="IPR047789">
    <property type="entry name" value="CU044_5270-like"/>
</dbReference>
<sequence>MDDVTLIREFFDEPAAPSPALLARARDRALGSGQAGDRAFGRRAGTFRARRRWTAGALGLSAVAAAVAVALSGTPAPSSDRPGRATDLSARGILLTAATSAAGRPVETGRYWHVSIRSRLYVSVGSGRGRYTVVSETRDERWNPSARGVQGVLISQPLGFRPAGPADAAAWRRAGSPQSVPIRNDRLSAKPGPAQVSSGESMNPLGRTATLRDVQALPTDPAKLKARLLQAGTSVTSDDSEPVRVFIIATALLRYMPLTPAVRAATFRVLADLPGITKVGKLKDGEGRVGTAVAMVGHKNGGTYQERLILDLSTGRVLGDSVVVVTPAPSSTALPAGALSGSNTVIAQNWTDTAPRPGN</sequence>